<evidence type="ECO:0000259" key="1">
    <source>
        <dbReference type="Pfam" id="PF13581"/>
    </source>
</evidence>
<dbReference type="EMBL" id="BRXS01000007">
    <property type="protein sequence ID" value="GLC28124.1"/>
    <property type="molecule type" value="Genomic_DNA"/>
</dbReference>
<dbReference type="RefSeq" id="WP_284352547.1">
    <property type="nucleotide sequence ID" value="NZ_BRXS01000007.1"/>
</dbReference>
<gene>
    <name evidence="2" type="ORF">rosag_46370</name>
</gene>
<evidence type="ECO:0000313" key="2">
    <source>
        <dbReference type="EMBL" id="GLC28124.1"/>
    </source>
</evidence>
<feature type="domain" description="Histidine kinase/HSP90-like ATPase" evidence="1">
    <location>
        <begin position="125"/>
        <end position="238"/>
    </location>
</feature>
<dbReference type="Pfam" id="PF13581">
    <property type="entry name" value="HATPase_c_2"/>
    <property type="match status" value="1"/>
</dbReference>
<keyword evidence="3" id="KW-1185">Reference proteome</keyword>
<dbReference type="SUPFAM" id="SSF55874">
    <property type="entry name" value="ATPase domain of HSP90 chaperone/DNA topoisomerase II/histidine kinase"/>
    <property type="match status" value="1"/>
</dbReference>
<protein>
    <recommendedName>
        <fullName evidence="1">Histidine kinase/HSP90-like ATPase domain-containing protein</fullName>
    </recommendedName>
</protein>
<proteinExistence type="predicted"/>
<evidence type="ECO:0000313" key="3">
    <source>
        <dbReference type="Proteomes" id="UP001161325"/>
    </source>
</evidence>
<name>A0AA37VG89_9BACT</name>
<dbReference type="Proteomes" id="UP001161325">
    <property type="component" value="Unassembled WGS sequence"/>
</dbReference>
<reference evidence="2" key="1">
    <citation type="submission" date="2022-08" db="EMBL/GenBank/DDBJ databases">
        <title>Draft genome sequencing of Roseisolibacter agri AW1220.</title>
        <authorList>
            <person name="Tobiishi Y."/>
            <person name="Tonouchi A."/>
        </authorList>
    </citation>
    <scope>NUCLEOTIDE SEQUENCE</scope>
    <source>
        <strain evidence="2">AW1220</strain>
    </source>
</reference>
<comment type="caution">
    <text evidence="2">The sequence shown here is derived from an EMBL/GenBank/DDBJ whole genome shotgun (WGS) entry which is preliminary data.</text>
</comment>
<dbReference type="InterPro" id="IPR036890">
    <property type="entry name" value="HATPase_C_sf"/>
</dbReference>
<dbReference type="AlphaFoldDB" id="A0AA37VG89"/>
<organism evidence="2 3">
    <name type="scientific">Roseisolibacter agri</name>
    <dbReference type="NCBI Taxonomy" id="2014610"/>
    <lineage>
        <taxon>Bacteria</taxon>
        <taxon>Pseudomonadati</taxon>
        <taxon>Gemmatimonadota</taxon>
        <taxon>Gemmatimonadia</taxon>
        <taxon>Gemmatimonadales</taxon>
        <taxon>Gemmatimonadaceae</taxon>
        <taxon>Roseisolibacter</taxon>
    </lineage>
</organism>
<accession>A0AA37VG89</accession>
<sequence>MSSVLTVPPSLDEAAFEQVIAQLADMPADDRLLVDARHVRWASPYGLTALLALAQAREVRPAFAPPEADDTLSYWARTGFFRHAEQLYDFGRPVPRARTTGESSVLLEITAIRQAGDVHDIVGQIQERSQAILHDQLGLDNRATIRFSMALSEACQNVVEHAGRGGWVAVQTYTWKKRLGRRVVVIAVCDAGIGFRKSLESNHARPRGDRWDDGMALEQAVLRNVSRFTDKGRGQGLAGIRSFVHKWSGKLSVRSGTARIALVPDWDDDPALLESLPTFPGAQVQITIPAAAPQTPATPARGSAAASRLELL</sequence>
<dbReference type="InterPro" id="IPR003594">
    <property type="entry name" value="HATPase_dom"/>
</dbReference>
<dbReference type="Gene3D" id="3.30.565.10">
    <property type="entry name" value="Histidine kinase-like ATPase, C-terminal domain"/>
    <property type="match status" value="1"/>
</dbReference>